<accession>A0A0R2XEX7</accession>
<dbReference type="Gene3D" id="3.30.70.360">
    <property type="match status" value="1"/>
</dbReference>
<feature type="non-terminal residue" evidence="5">
    <location>
        <position position="1"/>
    </location>
</feature>
<dbReference type="EMBL" id="LIDN01000206">
    <property type="protein sequence ID" value="KRP32771.1"/>
    <property type="molecule type" value="Genomic_DNA"/>
</dbReference>
<evidence type="ECO:0000256" key="2">
    <source>
        <dbReference type="ARBA" id="ARBA00022723"/>
    </source>
</evidence>
<dbReference type="PANTHER" id="PTHR43270">
    <property type="entry name" value="BETA-ALA-HIS DIPEPTIDASE"/>
    <property type="match status" value="1"/>
</dbReference>
<keyword evidence="2" id="KW-0479">Metal-binding</keyword>
<dbReference type="Proteomes" id="UP000051220">
    <property type="component" value="Unassembled WGS sequence"/>
</dbReference>
<dbReference type="AlphaFoldDB" id="A0A0R2XEX7"/>
<keyword evidence="3" id="KW-0378">Hydrolase</keyword>
<comment type="caution">
    <text evidence="5">The sequence shown here is derived from an EMBL/GenBank/DDBJ whole genome shotgun (WGS) entry which is preliminary data.</text>
</comment>
<dbReference type="Pfam" id="PF07687">
    <property type="entry name" value="M20_dimer"/>
    <property type="match status" value="1"/>
</dbReference>
<protein>
    <submittedName>
        <fullName evidence="5">Peptidase M20</fullName>
    </submittedName>
</protein>
<name>A0A0R2XEX7_9BACT</name>
<evidence type="ECO:0000256" key="3">
    <source>
        <dbReference type="ARBA" id="ARBA00022801"/>
    </source>
</evidence>
<keyword evidence="1" id="KW-0645">Protease</keyword>
<organism evidence="5 6">
    <name type="scientific">Verrucomicrobia subdivision 6 bacterium BACL9 MAG-120924-bin69</name>
    <dbReference type="NCBI Taxonomy" id="1655635"/>
    <lineage>
        <taxon>Bacteria</taxon>
        <taxon>Pseudomonadati</taxon>
        <taxon>Verrucomicrobiota</taxon>
        <taxon>Verrucomicrobiia</taxon>
        <taxon>Verrucomicrobiales</taxon>
        <taxon>Verrucomicrobia subdivision 6</taxon>
    </lineage>
</organism>
<dbReference type="InterPro" id="IPR002933">
    <property type="entry name" value="Peptidase_M20"/>
</dbReference>
<dbReference type="Gene3D" id="3.40.630.10">
    <property type="entry name" value="Zn peptidases"/>
    <property type="match status" value="1"/>
</dbReference>
<dbReference type="NCBIfam" id="NF006579">
    <property type="entry name" value="PRK09104.1"/>
    <property type="match status" value="1"/>
</dbReference>
<dbReference type="GO" id="GO:0046872">
    <property type="term" value="F:metal ion binding"/>
    <property type="evidence" value="ECO:0007669"/>
    <property type="project" value="UniProtKB-KW"/>
</dbReference>
<evidence type="ECO:0000313" key="6">
    <source>
        <dbReference type="Proteomes" id="UP000051220"/>
    </source>
</evidence>
<dbReference type="GO" id="GO:0008233">
    <property type="term" value="F:peptidase activity"/>
    <property type="evidence" value="ECO:0007669"/>
    <property type="project" value="UniProtKB-KW"/>
</dbReference>
<evidence type="ECO:0000256" key="1">
    <source>
        <dbReference type="ARBA" id="ARBA00022670"/>
    </source>
</evidence>
<dbReference type="PANTHER" id="PTHR43270:SF12">
    <property type="entry name" value="SUCCINYL-DIAMINOPIMELATE DESUCCINYLASE"/>
    <property type="match status" value="1"/>
</dbReference>
<gene>
    <name evidence="5" type="ORF">ABS33_05825</name>
</gene>
<feature type="domain" description="Peptidase M20 dimerisation" evidence="4">
    <location>
        <begin position="165"/>
        <end position="324"/>
    </location>
</feature>
<dbReference type="Pfam" id="PF01546">
    <property type="entry name" value="Peptidase_M20"/>
    <property type="match status" value="1"/>
</dbReference>
<proteinExistence type="predicted"/>
<sequence length="427" mass="45902">ADPARAQIMRECATWLASKFREMRMEPEIVATPGAPVVLAKWKKGGSAKRRTVLIYGHYDVQPAEMGDGWTGDPFEPRLIDGMVVARGSTDNKGQIFAHMMGVAEKIKAGGPETDVIFLVEGEEEVGSDNLEGVLRSRKEELACDVAVISDTNMAGPDKPTLTYGLRGISALEVELTGPSHDLHSGVYGGAVVNPITVLTRLLAGLHHPTGQVAVPGFYKKVRKVAAWERKAAKALRVPDAEVKRQAGSPALGGERGFSAIERIGMRPTAEINGITGGYQGPGPKTVLPSKASAKLTFRLVPHQDPKEIADLVERDLKKRCPKTVKLKVTRHHGGFPYFCDPTKGFGPAASKALSQAWGGKRVDYLLEGGTIPIVSVIKNVLGVETLLVGLSLPDCRAHGPDETFPIEYLERGAKMNQALLKEIAGV</sequence>
<dbReference type="InterPro" id="IPR051458">
    <property type="entry name" value="Cyt/Met_Dipeptidase"/>
</dbReference>
<evidence type="ECO:0000313" key="5">
    <source>
        <dbReference type="EMBL" id="KRP32771.1"/>
    </source>
</evidence>
<evidence type="ECO:0000259" key="4">
    <source>
        <dbReference type="Pfam" id="PF07687"/>
    </source>
</evidence>
<dbReference type="InterPro" id="IPR011650">
    <property type="entry name" value="Peptidase_M20_dimer"/>
</dbReference>
<dbReference type="SUPFAM" id="SSF53187">
    <property type="entry name" value="Zn-dependent exopeptidases"/>
    <property type="match status" value="1"/>
</dbReference>
<reference evidence="5 6" key="1">
    <citation type="submission" date="2015-10" db="EMBL/GenBank/DDBJ databases">
        <title>Metagenome-Assembled Genomes uncover a global brackish microbiome.</title>
        <authorList>
            <person name="Hugerth L.W."/>
            <person name="Larsson J."/>
            <person name="Alneberg J."/>
            <person name="Lindh M.V."/>
            <person name="Legrand C."/>
            <person name="Pinhassi J."/>
            <person name="Andersson A.F."/>
        </authorList>
    </citation>
    <scope>NUCLEOTIDE SEQUENCE [LARGE SCALE GENOMIC DNA]</scope>
    <source>
        <strain evidence="5">BACL9 MAG-120924-bin69</strain>
    </source>
</reference>
<dbReference type="GO" id="GO:0006508">
    <property type="term" value="P:proteolysis"/>
    <property type="evidence" value="ECO:0007669"/>
    <property type="project" value="UniProtKB-KW"/>
</dbReference>